<feature type="transmembrane region" description="Helical" evidence="6">
    <location>
        <begin position="101"/>
        <end position="121"/>
    </location>
</feature>
<dbReference type="GO" id="GO:0016020">
    <property type="term" value="C:membrane"/>
    <property type="evidence" value="ECO:0007669"/>
    <property type="project" value="UniProtKB-SubCell"/>
</dbReference>
<evidence type="ECO:0000256" key="6">
    <source>
        <dbReference type="SAM" id="Phobius"/>
    </source>
</evidence>
<dbReference type="InterPro" id="IPR052337">
    <property type="entry name" value="SAT4-like"/>
</dbReference>
<dbReference type="PANTHER" id="PTHR33048:SF47">
    <property type="entry name" value="INTEGRAL MEMBRANE PROTEIN-RELATED"/>
    <property type="match status" value="1"/>
</dbReference>
<dbReference type="EMBL" id="ML220129">
    <property type="protein sequence ID" value="TGZ79813.1"/>
    <property type="molecule type" value="Genomic_DNA"/>
</dbReference>
<evidence type="ECO:0000256" key="5">
    <source>
        <dbReference type="ARBA" id="ARBA00038359"/>
    </source>
</evidence>
<dbReference type="OrthoDB" id="5283415at2759"/>
<feature type="transmembrane region" description="Helical" evidence="6">
    <location>
        <begin position="189"/>
        <end position="210"/>
    </location>
</feature>
<feature type="transmembrane region" description="Helical" evidence="6">
    <location>
        <begin position="133"/>
        <end position="156"/>
    </location>
</feature>
<reference evidence="8 9" key="1">
    <citation type="submission" date="2019-04" db="EMBL/GenBank/DDBJ databases">
        <title>Comparative genomics and transcriptomics to analyze fruiting body development in filamentous ascomycetes.</title>
        <authorList>
            <consortium name="DOE Joint Genome Institute"/>
            <person name="Lutkenhaus R."/>
            <person name="Traeger S."/>
            <person name="Breuer J."/>
            <person name="Kuo A."/>
            <person name="Lipzen A."/>
            <person name="Pangilinan J."/>
            <person name="Dilworth D."/>
            <person name="Sandor L."/>
            <person name="Poggeler S."/>
            <person name="Barry K."/>
            <person name="Grigoriev I.V."/>
            <person name="Nowrousian M."/>
        </authorList>
    </citation>
    <scope>NUCLEOTIDE SEQUENCE [LARGE SCALE GENOMIC DNA]</scope>
    <source>
        <strain evidence="8 9">CBS 389.68</strain>
    </source>
</reference>
<dbReference type="InParanoid" id="A0A4S2MTJ8"/>
<comment type="subcellular location">
    <subcellularLocation>
        <location evidence="1">Membrane</location>
        <topology evidence="1">Multi-pass membrane protein</topology>
    </subcellularLocation>
</comment>
<gene>
    <name evidence="8" type="ORF">EX30DRAFT_308504</name>
</gene>
<feature type="domain" description="Rhodopsin" evidence="7">
    <location>
        <begin position="38"/>
        <end position="282"/>
    </location>
</feature>
<feature type="transmembrane region" description="Helical" evidence="6">
    <location>
        <begin position="53"/>
        <end position="76"/>
    </location>
</feature>
<feature type="transmembrane region" description="Helical" evidence="6">
    <location>
        <begin position="222"/>
        <end position="240"/>
    </location>
</feature>
<dbReference type="Pfam" id="PF20684">
    <property type="entry name" value="Fung_rhodopsin"/>
    <property type="match status" value="1"/>
</dbReference>
<comment type="similarity">
    <text evidence="5">Belongs to the SAT4 family.</text>
</comment>
<evidence type="ECO:0000256" key="3">
    <source>
        <dbReference type="ARBA" id="ARBA00022989"/>
    </source>
</evidence>
<dbReference type="PANTHER" id="PTHR33048">
    <property type="entry name" value="PTH11-LIKE INTEGRAL MEMBRANE PROTEIN (AFU_ORTHOLOGUE AFUA_5G11245)"/>
    <property type="match status" value="1"/>
</dbReference>
<proteinExistence type="inferred from homology"/>
<keyword evidence="9" id="KW-1185">Reference proteome</keyword>
<evidence type="ECO:0000256" key="4">
    <source>
        <dbReference type="ARBA" id="ARBA00023136"/>
    </source>
</evidence>
<dbReference type="Proteomes" id="UP000298138">
    <property type="component" value="Unassembled WGS sequence"/>
</dbReference>
<keyword evidence="2 6" id="KW-0812">Transmembrane</keyword>
<keyword evidence="4 6" id="KW-0472">Membrane</keyword>
<organism evidence="8 9">
    <name type="scientific">Ascodesmis nigricans</name>
    <dbReference type="NCBI Taxonomy" id="341454"/>
    <lineage>
        <taxon>Eukaryota</taxon>
        <taxon>Fungi</taxon>
        <taxon>Dikarya</taxon>
        <taxon>Ascomycota</taxon>
        <taxon>Pezizomycotina</taxon>
        <taxon>Pezizomycetes</taxon>
        <taxon>Pezizales</taxon>
        <taxon>Ascodesmidaceae</taxon>
        <taxon>Ascodesmis</taxon>
    </lineage>
</organism>
<evidence type="ECO:0000259" key="7">
    <source>
        <dbReference type="Pfam" id="PF20684"/>
    </source>
</evidence>
<dbReference type="AlphaFoldDB" id="A0A4S2MTJ8"/>
<keyword evidence="3 6" id="KW-1133">Transmembrane helix</keyword>
<evidence type="ECO:0000256" key="1">
    <source>
        <dbReference type="ARBA" id="ARBA00004141"/>
    </source>
</evidence>
<sequence>MQEVPPVTPDFLMENQDKPAIVGIVVTAIVATLVVLGRLYARLIVVKKMGADDWLAAVSLALFLVSFGLMIALILYGSGRHMAYVRLLPNDIQLLTQELDFYAHIIYAAQLYTCRLSGLAFYRRLSQRHNKLLLAITAGTVFITAAFLPQIFLIVFHCSPVTALWPYTWQPEFERYTCMQWGIVYATNSAISVGGDLVVFAIPIAIIAVLKADRKKKMKLSAILLPGVVTIAISITRLYLVYRGGWVNLDGSWYYNPQLAIQNAEMACTMIALSIPGLKPLFGSLFSHIRAPSSGKSTNPLSKPPTGGASGVYGLSTIGKGGVTSANVSVGPRRGDGWERAESETDVEMYAEAVKERRSGEVYGAGMGGGDARRGLGGLGGIVVGRDFKVEVNRSDDSLLELKTGR</sequence>
<accession>A0A4S2MTJ8</accession>
<feature type="transmembrane region" description="Helical" evidence="6">
    <location>
        <begin position="20"/>
        <end position="41"/>
    </location>
</feature>
<evidence type="ECO:0000313" key="9">
    <source>
        <dbReference type="Proteomes" id="UP000298138"/>
    </source>
</evidence>
<protein>
    <recommendedName>
        <fullName evidence="7">Rhodopsin domain-containing protein</fullName>
    </recommendedName>
</protein>
<evidence type="ECO:0000256" key="2">
    <source>
        <dbReference type="ARBA" id="ARBA00022692"/>
    </source>
</evidence>
<name>A0A4S2MTJ8_9PEZI</name>
<dbReference type="InterPro" id="IPR049326">
    <property type="entry name" value="Rhodopsin_dom_fungi"/>
</dbReference>
<evidence type="ECO:0000313" key="8">
    <source>
        <dbReference type="EMBL" id="TGZ79813.1"/>
    </source>
</evidence>